<dbReference type="RefSeq" id="XP_040627277.1">
    <property type="nucleotide sequence ID" value="XM_040773186.1"/>
</dbReference>
<dbReference type="Proteomes" id="UP000030653">
    <property type="component" value="Unassembled WGS sequence"/>
</dbReference>
<dbReference type="AlphaFoldDB" id="M5FX92"/>
<protein>
    <submittedName>
        <fullName evidence="2">Uncharacterized protein</fullName>
    </submittedName>
</protein>
<name>M5FX92_DACPD</name>
<dbReference type="HOGENOM" id="CLU_2922584_0_0_1"/>
<dbReference type="GeneID" id="63688248"/>
<organism evidence="2 3">
    <name type="scientific">Dacryopinax primogenitus (strain DJM 731)</name>
    <name type="common">Brown rot fungus</name>
    <dbReference type="NCBI Taxonomy" id="1858805"/>
    <lineage>
        <taxon>Eukaryota</taxon>
        <taxon>Fungi</taxon>
        <taxon>Dikarya</taxon>
        <taxon>Basidiomycota</taxon>
        <taxon>Agaricomycotina</taxon>
        <taxon>Dacrymycetes</taxon>
        <taxon>Dacrymycetales</taxon>
        <taxon>Dacrymycetaceae</taxon>
        <taxon>Dacryopinax</taxon>
    </lineage>
</organism>
<sequence length="61" mass="6512">MCGRGVCCCICQLPPPVAAPPNPSPTRTFSTLPRPTTPFDPASAHRKGHLVSTLSVLRAWL</sequence>
<feature type="region of interest" description="Disordered" evidence="1">
    <location>
        <begin position="21"/>
        <end position="44"/>
    </location>
</feature>
<evidence type="ECO:0000256" key="1">
    <source>
        <dbReference type="SAM" id="MobiDB-lite"/>
    </source>
</evidence>
<dbReference type="EMBL" id="JH795867">
    <property type="protein sequence ID" value="EJU00380.1"/>
    <property type="molecule type" value="Genomic_DNA"/>
</dbReference>
<accession>M5FX92</accession>
<gene>
    <name evidence="2" type="ORF">DACRYDRAFT_23278</name>
</gene>
<reference evidence="2 3" key="1">
    <citation type="journal article" date="2012" name="Science">
        <title>The Paleozoic origin of enzymatic lignin decomposition reconstructed from 31 fungal genomes.</title>
        <authorList>
            <person name="Floudas D."/>
            <person name="Binder M."/>
            <person name="Riley R."/>
            <person name="Barry K."/>
            <person name="Blanchette R.A."/>
            <person name="Henrissat B."/>
            <person name="Martinez A.T."/>
            <person name="Otillar R."/>
            <person name="Spatafora J.W."/>
            <person name="Yadav J.S."/>
            <person name="Aerts A."/>
            <person name="Benoit I."/>
            <person name="Boyd A."/>
            <person name="Carlson A."/>
            <person name="Copeland A."/>
            <person name="Coutinho P.M."/>
            <person name="de Vries R.P."/>
            <person name="Ferreira P."/>
            <person name="Findley K."/>
            <person name="Foster B."/>
            <person name="Gaskell J."/>
            <person name="Glotzer D."/>
            <person name="Gorecki P."/>
            <person name="Heitman J."/>
            <person name="Hesse C."/>
            <person name="Hori C."/>
            <person name="Igarashi K."/>
            <person name="Jurgens J.A."/>
            <person name="Kallen N."/>
            <person name="Kersten P."/>
            <person name="Kohler A."/>
            <person name="Kuees U."/>
            <person name="Kumar T.K.A."/>
            <person name="Kuo A."/>
            <person name="LaButti K."/>
            <person name="Larrondo L.F."/>
            <person name="Lindquist E."/>
            <person name="Ling A."/>
            <person name="Lombard V."/>
            <person name="Lucas S."/>
            <person name="Lundell T."/>
            <person name="Martin R."/>
            <person name="McLaughlin D.J."/>
            <person name="Morgenstern I."/>
            <person name="Morin E."/>
            <person name="Murat C."/>
            <person name="Nagy L.G."/>
            <person name="Nolan M."/>
            <person name="Ohm R.A."/>
            <person name="Patyshakuliyeva A."/>
            <person name="Rokas A."/>
            <person name="Ruiz-Duenas F.J."/>
            <person name="Sabat G."/>
            <person name="Salamov A."/>
            <person name="Samejima M."/>
            <person name="Schmutz J."/>
            <person name="Slot J.C."/>
            <person name="St John F."/>
            <person name="Stenlid J."/>
            <person name="Sun H."/>
            <person name="Sun S."/>
            <person name="Syed K."/>
            <person name="Tsang A."/>
            <person name="Wiebenga A."/>
            <person name="Young D."/>
            <person name="Pisabarro A."/>
            <person name="Eastwood D.C."/>
            <person name="Martin F."/>
            <person name="Cullen D."/>
            <person name="Grigoriev I.V."/>
            <person name="Hibbett D.S."/>
        </authorList>
    </citation>
    <scope>NUCLEOTIDE SEQUENCE [LARGE SCALE GENOMIC DNA]</scope>
    <source>
        <strain evidence="2 3">DJM-731 SS1</strain>
    </source>
</reference>
<evidence type="ECO:0000313" key="3">
    <source>
        <dbReference type="Proteomes" id="UP000030653"/>
    </source>
</evidence>
<keyword evidence="3" id="KW-1185">Reference proteome</keyword>
<evidence type="ECO:0000313" key="2">
    <source>
        <dbReference type="EMBL" id="EJU00380.1"/>
    </source>
</evidence>
<proteinExistence type="predicted"/>